<dbReference type="InterPro" id="IPR000073">
    <property type="entry name" value="AB_hydrolase_1"/>
</dbReference>
<dbReference type="SUPFAM" id="SSF53474">
    <property type="entry name" value="alpha/beta-Hydrolases"/>
    <property type="match status" value="1"/>
</dbReference>
<protein>
    <recommendedName>
        <fullName evidence="1">AB hydrolase-1 domain-containing protein</fullName>
    </recommendedName>
</protein>
<comment type="caution">
    <text evidence="2">The sequence shown here is derived from an EMBL/GenBank/DDBJ whole genome shotgun (WGS) entry which is preliminary data.</text>
</comment>
<organism evidence="2 3">
    <name type="scientific">Corynebacterium nuruki</name>
    <dbReference type="NCBI Taxonomy" id="1032851"/>
    <lineage>
        <taxon>Bacteria</taxon>
        <taxon>Bacillati</taxon>
        <taxon>Actinomycetota</taxon>
        <taxon>Actinomycetes</taxon>
        <taxon>Mycobacteriales</taxon>
        <taxon>Corynebacteriaceae</taxon>
        <taxon>Corynebacterium</taxon>
    </lineage>
</organism>
<evidence type="ECO:0000313" key="2">
    <source>
        <dbReference type="EMBL" id="HCT14611.1"/>
    </source>
</evidence>
<reference evidence="2 3" key="1">
    <citation type="journal article" date="2018" name="Nat. Biotechnol.">
        <title>A standardized bacterial taxonomy based on genome phylogeny substantially revises the tree of life.</title>
        <authorList>
            <person name="Parks D.H."/>
            <person name="Chuvochina M."/>
            <person name="Waite D.W."/>
            <person name="Rinke C."/>
            <person name="Skarshewski A."/>
            <person name="Chaumeil P.A."/>
            <person name="Hugenholtz P."/>
        </authorList>
    </citation>
    <scope>NUCLEOTIDE SEQUENCE [LARGE SCALE GENOMIC DNA]</scope>
    <source>
        <strain evidence="2">UBA11247</strain>
    </source>
</reference>
<evidence type="ECO:0000259" key="1">
    <source>
        <dbReference type="Pfam" id="PF00561"/>
    </source>
</evidence>
<dbReference type="Gene3D" id="3.40.50.1820">
    <property type="entry name" value="alpha/beta hydrolase"/>
    <property type="match status" value="1"/>
</dbReference>
<dbReference type="InterPro" id="IPR029058">
    <property type="entry name" value="AB_hydrolase_fold"/>
</dbReference>
<dbReference type="GO" id="GO:0003824">
    <property type="term" value="F:catalytic activity"/>
    <property type="evidence" value="ECO:0007669"/>
    <property type="project" value="UniProtKB-ARBA"/>
</dbReference>
<dbReference type="RefSeq" id="WP_238525995.1">
    <property type="nucleotide sequence ID" value="NZ_DAITTW010000002.1"/>
</dbReference>
<evidence type="ECO:0000313" key="3">
    <source>
        <dbReference type="Proteomes" id="UP000261739"/>
    </source>
</evidence>
<name>A0A3D4T018_9CORY</name>
<accession>A0A3D4T018</accession>
<dbReference type="AlphaFoldDB" id="A0A3D4T018"/>
<dbReference type="Pfam" id="PF00561">
    <property type="entry name" value="Abhydrolase_1"/>
    <property type="match status" value="1"/>
</dbReference>
<dbReference type="Proteomes" id="UP000261739">
    <property type="component" value="Unassembled WGS sequence"/>
</dbReference>
<proteinExistence type="predicted"/>
<feature type="domain" description="AB hydrolase-1" evidence="1">
    <location>
        <begin position="23"/>
        <end position="70"/>
    </location>
</feature>
<gene>
    <name evidence="2" type="ORF">DIW82_07425</name>
</gene>
<dbReference type="EMBL" id="DQID01000193">
    <property type="protein sequence ID" value="HCT14611.1"/>
    <property type="molecule type" value="Genomic_DNA"/>
</dbReference>
<sequence length="81" mass="8618">MTNSTIDIWISLMNMSPKKSVRISADICAVLDALPQQRVSLLGHSMGGVFMQRVLADTRRPVESVVGISPVGSAGTPLPPD</sequence>